<dbReference type="EMBL" id="NBSH01000017">
    <property type="protein sequence ID" value="ORX33859.1"/>
    <property type="molecule type" value="Genomic_DNA"/>
</dbReference>
<dbReference type="GeneID" id="33560531"/>
<gene>
    <name evidence="2" type="ORF">BD324DRAFT_653908</name>
</gene>
<keyword evidence="3" id="KW-1185">Reference proteome</keyword>
<comment type="caution">
    <text evidence="2">The sequence shown here is derived from an EMBL/GenBank/DDBJ whole genome shotgun (WGS) entry which is preliminary data.</text>
</comment>
<feature type="region of interest" description="Disordered" evidence="1">
    <location>
        <begin position="1"/>
        <end position="45"/>
    </location>
</feature>
<protein>
    <submittedName>
        <fullName evidence="2">Uncharacterized protein</fullName>
    </submittedName>
</protein>
<reference evidence="2 3" key="1">
    <citation type="submission" date="2017-03" db="EMBL/GenBank/DDBJ databases">
        <title>Widespread Adenine N6-methylation of Active Genes in Fungi.</title>
        <authorList>
            <consortium name="DOE Joint Genome Institute"/>
            <person name="Mondo S.J."/>
            <person name="Dannebaum R.O."/>
            <person name="Kuo R.C."/>
            <person name="Louie K.B."/>
            <person name="Bewick A.J."/>
            <person name="Labutti K."/>
            <person name="Haridas S."/>
            <person name="Kuo A."/>
            <person name="Salamov A."/>
            <person name="Ahrendt S.R."/>
            <person name="Lau R."/>
            <person name="Bowen B.P."/>
            <person name="Lipzen A."/>
            <person name="Sullivan W."/>
            <person name="Andreopoulos W.B."/>
            <person name="Clum A."/>
            <person name="Lindquist E."/>
            <person name="Daum C."/>
            <person name="Northen T.R."/>
            <person name="Ramamoorthy G."/>
            <person name="Schmitz R.J."/>
            <person name="Gryganskyi A."/>
            <person name="Culley D."/>
            <person name="Magnuson J."/>
            <person name="James T.Y."/>
            <person name="O'Malley M.A."/>
            <person name="Stajich J.E."/>
            <person name="Spatafora J.W."/>
            <person name="Visel A."/>
            <person name="Grigoriev I.V."/>
        </authorList>
    </citation>
    <scope>NUCLEOTIDE SEQUENCE [LARGE SCALE GENOMIC DNA]</scope>
    <source>
        <strain evidence="2 3">NRRL Y-17943</strain>
    </source>
</reference>
<organism evidence="2 3">
    <name type="scientific">Kockovaella imperatae</name>
    <dbReference type="NCBI Taxonomy" id="4999"/>
    <lineage>
        <taxon>Eukaryota</taxon>
        <taxon>Fungi</taxon>
        <taxon>Dikarya</taxon>
        <taxon>Basidiomycota</taxon>
        <taxon>Agaricomycotina</taxon>
        <taxon>Tremellomycetes</taxon>
        <taxon>Tremellales</taxon>
        <taxon>Cuniculitremaceae</taxon>
        <taxon>Kockovaella</taxon>
    </lineage>
</organism>
<dbReference type="InParanoid" id="A0A1Y1U755"/>
<dbReference type="Proteomes" id="UP000193218">
    <property type="component" value="Unassembled WGS sequence"/>
</dbReference>
<dbReference type="RefSeq" id="XP_021868158.1">
    <property type="nucleotide sequence ID" value="XM_022018722.1"/>
</dbReference>
<name>A0A1Y1U755_9TREE</name>
<accession>A0A1Y1U755</accession>
<evidence type="ECO:0000313" key="3">
    <source>
        <dbReference type="Proteomes" id="UP000193218"/>
    </source>
</evidence>
<proteinExistence type="predicted"/>
<dbReference type="AlphaFoldDB" id="A0A1Y1U755"/>
<evidence type="ECO:0000313" key="2">
    <source>
        <dbReference type="EMBL" id="ORX33859.1"/>
    </source>
</evidence>
<feature type="compositionally biased region" description="Low complexity" evidence="1">
    <location>
        <begin position="1"/>
        <end position="10"/>
    </location>
</feature>
<sequence length="387" mass="43054">MQSSEGTSEQGQGGLSQRPMNTDKDPRGSTSKSVTWGNDEDTSDYETVVDRLKSKLREYNDALDWQFSGLPVDVEEATAILSLWGEANEPPEAEDLTFLSDPSQIQWPKPSKKGKETIESVEAATERAESYQLLADFYAETSSQISDMKADDTEPPSPKRLRTLAPGITSDDTLANQIQCAEAYMSQDSYPWVGPSESAFANLQHHCIQFDKQLQASGATNVHDFCNSDQGTAIMNEIHSAQHSLKDPSFKHLDPILWSIYFVATTQFDHENIRTFEDAVSQAAPTARWDLFFIKCQDINKTASDAEADGYHVDLSQRCKSASEVSRLCDWYLGGKKVDTEFARSVAKKLIRDEPPSPEFLAALGDRDDDSLARPLYSAFLEHLEAA</sequence>
<evidence type="ECO:0000256" key="1">
    <source>
        <dbReference type="SAM" id="MobiDB-lite"/>
    </source>
</evidence>